<sequence>MLDGKLVYLESADLVALLKTLPANAISNIDLLANPGVQYDAAGTAGLINIRTKKGMAEGLNGAFTVGVSHWYTPKTNADLNLNYRRGRLNLYGTYNHQIGHYAYRYTLYRVQRDTIYDSPTRDTDKRSNVNATLGADYQLDDHQTLGLALSTNQRFGPGLTHTITRISPEATGQLLRTLYATNDYYFQRANRYNASLNYRWQDSTGRTFSAAADYGYFDGGSRNLQPNVYRSPEGTTLSENLYRSLTQAGIDLYAFKADFQDSLGRGQLSVGTKFSDVQSDNNYRFLRVEGAAELLDAQRSNRFEYHEQIAAAYADYQVAVSARVRLQGGLRLENTRARGQLRYADAQTTPTQPVKRDYLNLFPALSAGYKLSDQRRLSLSYARRLDRPAYQSLNPFITLLDELSFWQGNPLLRPQYANRFAVDYSTAGNLALTLAYTRTRDIIASINDTLESNKVAMTPRNVGRQHHLSLTATRSFAPTTWWNISASATLYYVDNQIAFDANRQFRLRALAGNMSLQQSFQLPFWGLNAELVGNYNSPTATSANERNHGNGQLDAALSRKFFKDAGSLSLGITDIFLTSRWNSRSQFAGFYLRSYGYGETRQVRLNFTYNFGNKQVAAPRERKSALDTEAGRIK</sequence>
<dbReference type="SUPFAM" id="SSF56935">
    <property type="entry name" value="Porins"/>
    <property type="match status" value="1"/>
</dbReference>
<keyword evidence="6" id="KW-1185">Reference proteome</keyword>
<dbReference type="PANTHER" id="PTHR40980:SF4">
    <property type="entry name" value="TONB-DEPENDENT RECEPTOR-LIKE BETA-BARREL DOMAIN-CONTAINING PROTEIN"/>
    <property type="match status" value="1"/>
</dbReference>
<dbReference type="GO" id="GO:0009279">
    <property type="term" value="C:cell outer membrane"/>
    <property type="evidence" value="ECO:0007669"/>
    <property type="project" value="UniProtKB-SubCell"/>
</dbReference>
<dbReference type="InterPro" id="IPR041700">
    <property type="entry name" value="OMP_b-brl_3"/>
</dbReference>
<dbReference type="Proteomes" id="UP000194873">
    <property type="component" value="Unassembled WGS sequence"/>
</dbReference>
<evidence type="ECO:0000313" key="6">
    <source>
        <dbReference type="Proteomes" id="UP000194873"/>
    </source>
</evidence>
<dbReference type="PANTHER" id="PTHR40980">
    <property type="entry name" value="PLUG DOMAIN-CONTAINING PROTEIN"/>
    <property type="match status" value="1"/>
</dbReference>
<evidence type="ECO:0000256" key="1">
    <source>
        <dbReference type="ARBA" id="ARBA00004442"/>
    </source>
</evidence>
<keyword evidence="3" id="KW-0998">Cell outer membrane</keyword>
<evidence type="ECO:0000259" key="4">
    <source>
        <dbReference type="Pfam" id="PF14905"/>
    </source>
</evidence>
<comment type="caution">
    <text evidence="5">The sequence shown here is derived from an EMBL/GenBank/DDBJ whole genome shotgun (WGS) entry which is preliminary data.</text>
</comment>
<evidence type="ECO:0000313" key="5">
    <source>
        <dbReference type="EMBL" id="OUJ75657.1"/>
    </source>
</evidence>
<feature type="domain" description="Outer membrane protein beta-barrel" evidence="4">
    <location>
        <begin position="203"/>
        <end position="610"/>
    </location>
</feature>
<evidence type="ECO:0000256" key="2">
    <source>
        <dbReference type="ARBA" id="ARBA00023136"/>
    </source>
</evidence>
<gene>
    <name evidence="5" type="ORF">BXP70_05715</name>
</gene>
<dbReference type="AlphaFoldDB" id="A0A243WIK0"/>
<dbReference type="EMBL" id="MTSE01000002">
    <property type="protein sequence ID" value="OUJ75657.1"/>
    <property type="molecule type" value="Genomic_DNA"/>
</dbReference>
<keyword evidence="2" id="KW-0472">Membrane</keyword>
<dbReference type="Pfam" id="PF14905">
    <property type="entry name" value="OMP_b-brl_3"/>
    <property type="match status" value="1"/>
</dbReference>
<evidence type="ECO:0000256" key="3">
    <source>
        <dbReference type="ARBA" id="ARBA00023237"/>
    </source>
</evidence>
<reference evidence="5 6" key="1">
    <citation type="submission" date="2017-01" db="EMBL/GenBank/DDBJ databases">
        <title>A new Hymenobacter.</title>
        <authorList>
            <person name="Liang Y."/>
            <person name="Feng F."/>
        </authorList>
    </citation>
    <scope>NUCLEOTIDE SEQUENCE [LARGE SCALE GENOMIC DNA]</scope>
    <source>
        <strain evidence="5">MIMBbqt21</strain>
    </source>
</reference>
<name>A0A243WIK0_9BACT</name>
<accession>A0A243WIK0</accession>
<organism evidence="5 6">
    <name type="scientific">Hymenobacter crusticola</name>
    <dbReference type="NCBI Taxonomy" id="1770526"/>
    <lineage>
        <taxon>Bacteria</taxon>
        <taxon>Pseudomonadati</taxon>
        <taxon>Bacteroidota</taxon>
        <taxon>Cytophagia</taxon>
        <taxon>Cytophagales</taxon>
        <taxon>Hymenobacteraceae</taxon>
        <taxon>Hymenobacter</taxon>
    </lineage>
</organism>
<dbReference type="InterPro" id="IPR036942">
    <property type="entry name" value="Beta-barrel_TonB_sf"/>
</dbReference>
<comment type="subcellular location">
    <subcellularLocation>
        <location evidence="1">Cell outer membrane</location>
    </subcellularLocation>
</comment>
<protein>
    <recommendedName>
        <fullName evidence="4">Outer membrane protein beta-barrel domain-containing protein</fullName>
    </recommendedName>
</protein>
<dbReference type="Gene3D" id="2.40.170.20">
    <property type="entry name" value="TonB-dependent receptor, beta-barrel domain"/>
    <property type="match status" value="1"/>
</dbReference>
<proteinExistence type="predicted"/>